<dbReference type="Pfam" id="PF26140">
    <property type="entry name" value="HEAT_URB1"/>
    <property type="match status" value="1"/>
</dbReference>
<evidence type="ECO:0000313" key="6">
    <source>
        <dbReference type="Proteomes" id="UP000663888"/>
    </source>
</evidence>
<dbReference type="GO" id="GO:0000463">
    <property type="term" value="P:maturation of LSU-rRNA from tricistronic rRNA transcript (SSU-rRNA, 5.8S rRNA, LSU-rRNA)"/>
    <property type="evidence" value="ECO:0007669"/>
    <property type="project" value="TreeGrafter"/>
</dbReference>
<dbReference type="InterPro" id="IPR032436">
    <property type="entry name" value="URB1_C"/>
</dbReference>
<name>A0A8H3AM46_9AGAM</name>
<evidence type="ECO:0008006" key="7">
    <source>
        <dbReference type="Google" id="ProtNLM"/>
    </source>
</evidence>
<comment type="caution">
    <text evidence="5">The sequence shown here is derived from an EMBL/GenBank/DDBJ whole genome shotgun (WGS) entry which is preliminary data.</text>
</comment>
<organism evidence="5 6">
    <name type="scientific">Rhizoctonia solani</name>
    <dbReference type="NCBI Taxonomy" id="456999"/>
    <lineage>
        <taxon>Eukaryota</taxon>
        <taxon>Fungi</taxon>
        <taxon>Dikarya</taxon>
        <taxon>Basidiomycota</taxon>
        <taxon>Agaricomycotina</taxon>
        <taxon>Agaricomycetes</taxon>
        <taxon>Cantharellales</taxon>
        <taxon>Ceratobasidiaceae</taxon>
        <taxon>Rhizoctonia</taxon>
    </lineage>
</organism>
<dbReference type="InterPro" id="IPR016024">
    <property type="entry name" value="ARM-type_fold"/>
</dbReference>
<proteinExistence type="predicted"/>
<protein>
    <recommendedName>
        <fullName evidence="7">Nucleolar pre-ribosomal-associated protein 1</fullName>
    </recommendedName>
</protein>
<dbReference type="PANTHER" id="PTHR13500:SF0">
    <property type="entry name" value="NUCLEOLAR PRE-RIBOSOMAL-ASSOCIATED PROTEIN 1"/>
    <property type="match status" value="1"/>
</dbReference>
<dbReference type="SUPFAM" id="SSF48371">
    <property type="entry name" value="ARM repeat"/>
    <property type="match status" value="1"/>
</dbReference>
<feature type="compositionally biased region" description="Basic and acidic residues" evidence="1">
    <location>
        <begin position="313"/>
        <end position="323"/>
    </location>
</feature>
<dbReference type="InterPro" id="IPR059018">
    <property type="entry name" value="HEAT_URB1"/>
</dbReference>
<dbReference type="Pfam" id="PF16201">
    <property type="entry name" value="NopRA1"/>
    <property type="match status" value="1"/>
</dbReference>
<evidence type="ECO:0000256" key="1">
    <source>
        <dbReference type="SAM" id="MobiDB-lite"/>
    </source>
</evidence>
<evidence type="ECO:0000313" key="5">
    <source>
        <dbReference type="EMBL" id="CAE6436693.1"/>
    </source>
</evidence>
<dbReference type="GO" id="GO:0000466">
    <property type="term" value="P:maturation of 5.8S rRNA from tricistronic rRNA transcript (SSU-rRNA, 5.8S rRNA, LSU-rRNA)"/>
    <property type="evidence" value="ECO:0007669"/>
    <property type="project" value="TreeGrafter"/>
</dbReference>
<feature type="domain" description="URB1 central HEAT repeat" evidence="4">
    <location>
        <begin position="637"/>
        <end position="785"/>
    </location>
</feature>
<evidence type="ECO:0000259" key="3">
    <source>
        <dbReference type="Pfam" id="PF16201"/>
    </source>
</evidence>
<gene>
    <name evidence="5" type="ORF">RDB_LOCUS43530</name>
</gene>
<sequence>MTKAKRPRTVQGKNAATFQSAEQLVEALRSRNPEALKNSLVSFRNQITVGYDERPSVGDARVVLVTSWLDKSSGAGELFDIWDTGSNFTSLVLVSLAHTLLLISGTPAGSTYAPAILRTLFDSTHARRLNAHLASGQTDVVLAALKVLGAAVSIDQRSTFDAISWTAKALPKLLSHRHRTPTSQPLAHPSIRTALITLILALLPLTLPLELFTALFKGISQDEGAVVKLVLESCWEKVWGDVKVPKSSKVKVFGGLGIYLQPLYDRTDPDITDPLAPADVAHHFLLALCTKPGTGLCFRSKGWYPRPSENPFDDQRTTEKDEGAGEEDGETSVKGTVYNPLLLRLLKTLRPAADARQHELAVRILNACPDLVGPYFAKGAAQLGLNLEPRLSTRWITSVGFIAAVVKAEIPTESFYVDTPAHTITDFSSASNRTYRADPPPLASIIENILPNVLTRAWLTKGLLAKPAPSGDQSSTPTATGTLVQHTTIRLITQCLLKLSNVLETFPPGWAERAAEIVDAVRKRVPELGVVVGITQEATKALQKSEASTMDNEAEARELLLAEGTLRLMWLYARVLPGTMAETRFDVGKLLQETEIEESEEGQASGAGGLRVMCQIHMLRLLGESDQFVWSAKPAGSQHTHMYRLLALHLRTPYSPLRAASAALIVRLFENSVLFEHDPKEVLAWIESLPRNRYACSPNAEDDITIFLTFFDDVLSRCIKTPYKYLEQGKQLYSSSKDISCMPSPLLMTVLEQLRHKPMEPPSRRLVASFLARLVKLLVGKMEVHDAKAISGYMRDVFSKEGETSLGLQVVSRLEMFLEDLASAGDRMEMDTDVVSAPAAVHFVQELESMTVETDKTAKMRAIMTVLDWVRNSGEEIGSSEVTRLLRLLVSWSIDGAVLRELLEEFDATILSTSLLSLVDDKETLEPLLNAISFPTALWITFHRNTESGFPHKAFLQSVSRLPNELLVWACGLISHRLDAAVRTSSQSAIQICLDTLASLCEYAATTSEKDNVKQALFASSPVIRSLLLEPTWITNFREVVSTLLMENNEDDVALASFYSQHWSGALLEGTLTNELEINTTGFSVWVPFTPASTCIRVLKSILAWIQNWDSVSPAVESLLESLASRFRVATLHKEDLQLLAEALPELLKIPKLTKFPGLLKLASSIVKQELPLGLDLSSVETNGSLFDVIKRSSGRWASRTGVIDSVSWSHFSGWIETEELAKMSTALMYLSKSARVAFASWVEQQDNFTARSIGPCFALIDCCSAQNGESTLPLRQNVISKALDWAARVLFKHSEPDERRRWAMHTLIRAIQAFPNKIESVVQVVTKRLPSNHKDIFHRYALSFFAYEALEPRWEDILDSVIDSGLLWLVRRFAEDDNDAQDLLSCLPIFAKLLPRSSTIKPHLAEPVLVAAIKNRLEIGCVMSLCSEIVAHTSLKPMSVNKLLQSVLHHPSFASICQAVPPPRDGPVSLLRSLFYKHPSSTCHPSHIIPLVHVYRGTLSRQDTQLLSIFHLFEKSRQISTSEILKNWTPEPSHTQPKDFLGTVCNFEPATMFRTCTSFPQRRDPRNIELEVGDERNDIYDPNFVLPLLATLMASDEPVTSMQWVDLCRTNILSLAVSSLSSKRPVMRQLGYATLVTAYTRLPDVDFQERNQLIYTLDLLRNLIPRADSMPSHPIPRIPTYTSLLLSHAIRDIFSPATPLYPLISRFLLQRPEFDIKDVPLLYTLLYSSSGEWRRERGWILRFLADGMRSTEDWRVLKRRHTWDLLASLFQSSPDDRMLRLSILEVLINASANKHAATSLVLSSSIIPWIHMQLDHTLYGEALVYLKVLDNMAIVLDHEQIEKATTGHWRDGIAEVTSKVIAGREPDSSLVCLASRVLLRLTAKLENVPKSFARTVKVLVDTVPALESFPAHTFVDQAPTDTSIEPLHTSRNLLQPLMGTPEKHWSLTIGALWTLCTNAEVDPSLWAGITSRALLANVAQGGLGDFAWIRNQSVVSLLESRQANE</sequence>
<dbReference type="InterPro" id="IPR021714">
    <property type="entry name" value="URB1_N"/>
</dbReference>
<dbReference type="PANTHER" id="PTHR13500">
    <property type="entry name" value="NUCLEOLAR PRERIBOSOMAL-ASSOCIATED PROTEIN 1"/>
    <property type="match status" value="1"/>
</dbReference>
<feature type="region of interest" description="Disordered" evidence="1">
    <location>
        <begin position="308"/>
        <end position="332"/>
    </location>
</feature>
<reference evidence="5" key="1">
    <citation type="submission" date="2021-01" db="EMBL/GenBank/DDBJ databases">
        <authorList>
            <person name="Kaushik A."/>
        </authorList>
    </citation>
    <scope>NUCLEOTIDE SEQUENCE</scope>
    <source>
        <strain evidence="5">AG4-R118</strain>
    </source>
</reference>
<feature type="domain" description="URB1 N-terminal" evidence="2">
    <location>
        <begin position="78"/>
        <end position="397"/>
    </location>
</feature>
<dbReference type="Pfam" id="PF11707">
    <property type="entry name" value="Npa1"/>
    <property type="match status" value="1"/>
</dbReference>
<evidence type="ECO:0000259" key="4">
    <source>
        <dbReference type="Pfam" id="PF26140"/>
    </source>
</evidence>
<accession>A0A8H3AM46</accession>
<feature type="domain" description="URB1 C-terminal" evidence="3">
    <location>
        <begin position="1614"/>
        <end position="1810"/>
    </location>
</feature>
<dbReference type="EMBL" id="CAJMWX010000866">
    <property type="protein sequence ID" value="CAE6436693.1"/>
    <property type="molecule type" value="Genomic_DNA"/>
</dbReference>
<dbReference type="GO" id="GO:0005730">
    <property type="term" value="C:nucleolus"/>
    <property type="evidence" value="ECO:0007669"/>
    <property type="project" value="TreeGrafter"/>
</dbReference>
<dbReference type="InterPro" id="IPR039844">
    <property type="entry name" value="URB1"/>
</dbReference>
<dbReference type="Proteomes" id="UP000663888">
    <property type="component" value="Unassembled WGS sequence"/>
</dbReference>
<evidence type="ECO:0000259" key="2">
    <source>
        <dbReference type="Pfam" id="PF11707"/>
    </source>
</evidence>